<protein>
    <submittedName>
        <fullName evidence="3">Aldo/keto reductase</fullName>
    </submittedName>
</protein>
<dbReference type="GO" id="GO:0016491">
    <property type="term" value="F:oxidoreductase activity"/>
    <property type="evidence" value="ECO:0007669"/>
    <property type="project" value="InterPro"/>
</dbReference>
<proteinExistence type="predicted"/>
<dbReference type="AlphaFoldDB" id="A0AAP2DXW6"/>
<feature type="signal peptide" evidence="1">
    <location>
        <begin position="1"/>
        <end position="28"/>
    </location>
</feature>
<dbReference type="PANTHER" id="PTHR42686">
    <property type="entry name" value="GH17980P-RELATED"/>
    <property type="match status" value="1"/>
</dbReference>
<dbReference type="PROSITE" id="PS51318">
    <property type="entry name" value="TAT"/>
    <property type="match status" value="1"/>
</dbReference>
<keyword evidence="1" id="KW-0732">Signal</keyword>
<dbReference type="InterPro" id="IPR006311">
    <property type="entry name" value="TAT_signal"/>
</dbReference>
<dbReference type="Gene3D" id="3.20.20.100">
    <property type="entry name" value="NADP-dependent oxidoreductase domain"/>
    <property type="match status" value="1"/>
</dbReference>
<dbReference type="InterPro" id="IPR023210">
    <property type="entry name" value="NADP_OxRdtase_dom"/>
</dbReference>
<dbReference type="SUPFAM" id="SSF51430">
    <property type="entry name" value="NAD(P)-linked oxidoreductase"/>
    <property type="match status" value="1"/>
</dbReference>
<feature type="chain" id="PRO_5042898822" evidence="1">
    <location>
        <begin position="29"/>
        <end position="370"/>
    </location>
</feature>
<keyword evidence="4" id="KW-1185">Reference proteome</keyword>
<sequence>MTTRRTFLSMSLKGTAVASLMPILPALAEDAAAVPQSATSRSTADKFKPSLRYGLGGVAIGNAFRPTTEIQAQQTLEGAWDAGVRYFDTSPWYGLGLSERRFGHFLHTKKRDEYVLSTKIGRILTGSKDVPKTMWIEPSPFKYAYDYSAAGTRRSIEDSLQRLGIESIDIVYIHDLSPDNEDMKDKWTEYFKTAQNGAMKELTKMREEGLIKAWGLGVNTIDPILKTLEVADPDIFLSATQYSLISHEDAVNRLFPAVEKKGVSLVMGAPLNSGFLAGIDRYNYKSEIPPGFREKRERLSKLAEQHGTDLRTAALQFAAAPSVVAAVIPGTRSAIQARENVESMKVKIPAEFWAALKKEKLIVASAPVPK</sequence>
<evidence type="ECO:0000313" key="3">
    <source>
        <dbReference type="EMBL" id="MBT1709403.1"/>
    </source>
</evidence>
<dbReference type="Pfam" id="PF00248">
    <property type="entry name" value="Aldo_ket_red"/>
    <property type="match status" value="1"/>
</dbReference>
<evidence type="ECO:0000259" key="2">
    <source>
        <dbReference type="Pfam" id="PF00248"/>
    </source>
</evidence>
<dbReference type="InterPro" id="IPR036812">
    <property type="entry name" value="NAD(P)_OxRdtase_dom_sf"/>
</dbReference>
<dbReference type="PANTHER" id="PTHR42686:SF1">
    <property type="entry name" value="GH17980P-RELATED"/>
    <property type="match status" value="1"/>
</dbReference>
<accession>A0AAP2DXW6</accession>
<dbReference type="EMBL" id="JAHESE010000013">
    <property type="protein sequence ID" value="MBT1709403.1"/>
    <property type="molecule type" value="Genomic_DNA"/>
</dbReference>
<comment type="caution">
    <text evidence="3">The sequence shown here is derived from an EMBL/GenBank/DDBJ whole genome shotgun (WGS) entry which is preliminary data.</text>
</comment>
<feature type="domain" description="NADP-dependent oxidoreductase" evidence="2">
    <location>
        <begin position="54"/>
        <end position="358"/>
    </location>
</feature>
<gene>
    <name evidence="3" type="ORF">KK062_14265</name>
</gene>
<reference evidence="3 4" key="1">
    <citation type="submission" date="2021-05" db="EMBL/GenBank/DDBJ databases">
        <title>A Polyphasic approach of four new species of the genus Ohtaekwangia: Ohtaekwangia histidinii sp. nov., Ohtaekwangia cretensis sp. nov., Ohtaekwangia indiensis sp. nov., Ohtaekwangia reichenbachii sp. nov. from diverse environment.</title>
        <authorList>
            <person name="Octaviana S."/>
        </authorList>
    </citation>
    <scope>NUCLEOTIDE SEQUENCE [LARGE SCALE GENOMIC DNA]</scope>
    <source>
        <strain evidence="3 4">PWU5</strain>
    </source>
</reference>
<dbReference type="RefSeq" id="WP_254084983.1">
    <property type="nucleotide sequence ID" value="NZ_JAHESE010000013.1"/>
</dbReference>
<organism evidence="3 4">
    <name type="scientific">Dawidia cretensis</name>
    <dbReference type="NCBI Taxonomy" id="2782350"/>
    <lineage>
        <taxon>Bacteria</taxon>
        <taxon>Pseudomonadati</taxon>
        <taxon>Bacteroidota</taxon>
        <taxon>Cytophagia</taxon>
        <taxon>Cytophagales</taxon>
        <taxon>Chryseotaleaceae</taxon>
        <taxon>Dawidia</taxon>
    </lineage>
</organism>
<evidence type="ECO:0000313" key="4">
    <source>
        <dbReference type="Proteomes" id="UP001319080"/>
    </source>
</evidence>
<evidence type="ECO:0000256" key="1">
    <source>
        <dbReference type="SAM" id="SignalP"/>
    </source>
</evidence>
<dbReference type="InterPro" id="IPR020471">
    <property type="entry name" value="AKR"/>
</dbReference>
<name>A0AAP2DXW6_9BACT</name>
<dbReference type="GO" id="GO:0005829">
    <property type="term" value="C:cytosol"/>
    <property type="evidence" value="ECO:0007669"/>
    <property type="project" value="TreeGrafter"/>
</dbReference>
<dbReference type="CDD" id="cd19152">
    <property type="entry name" value="AKR_AKR15A"/>
    <property type="match status" value="1"/>
</dbReference>
<dbReference type="Proteomes" id="UP001319080">
    <property type="component" value="Unassembled WGS sequence"/>
</dbReference>